<feature type="compositionally biased region" description="Low complexity" evidence="1">
    <location>
        <begin position="196"/>
        <end position="211"/>
    </location>
</feature>
<sequence>MHEQNLLLSSMYLLLFMETCHSMIGEHESCLSKADASGSAPMSNSSVSGSSISHTDVYKEIYPGFRIKAQYEERMASAPSLQDFERLLAEASFEDPERMRCKGPNKIPAAWVLGAQTHVMNFIRSRPDLKISEVEATRLSRDIHKRISLRSQNSRLRGVNLVKHQARQEKKSVEEAVAAWKASRPSKGKGGRPRKSLSTTSSGQSSSTGPSHQPAAGPSYSAGPSNAADPGIAAGPSIPAGPSSPSWLDSALAQSGPGPVPNSAVLVSTGALTGWGIDD</sequence>
<comment type="caution">
    <text evidence="3">The sequence shown here is derived from an EMBL/GenBank/DDBJ whole genome shotgun (WGS) entry which is preliminary data.</text>
</comment>
<dbReference type="Proteomes" id="UP001219518">
    <property type="component" value="Unassembled WGS sequence"/>
</dbReference>
<feature type="region of interest" description="Disordered" evidence="1">
    <location>
        <begin position="162"/>
        <end position="262"/>
    </location>
</feature>
<accession>A0AAE1H208</accession>
<feature type="signal peptide" evidence="2">
    <location>
        <begin position="1"/>
        <end position="22"/>
    </location>
</feature>
<dbReference type="AlphaFoldDB" id="A0AAE1H208"/>
<feature type="chain" id="PRO_5042012738" evidence="2">
    <location>
        <begin position="23"/>
        <end position="279"/>
    </location>
</feature>
<keyword evidence="2" id="KW-0732">Signal</keyword>
<feature type="compositionally biased region" description="Basic residues" evidence="1">
    <location>
        <begin position="184"/>
        <end position="195"/>
    </location>
</feature>
<protein>
    <submittedName>
        <fullName evidence="3">Protein spire-like protein 2</fullName>
    </submittedName>
</protein>
<dbReference type="EMBL" id="JAHWGI010000308">
    <property type="protein sequence ID" value="KAK3913089.1"/>
    <property type="molecule type" value="Genomic_DNA"/>
</dbReference>
<reference evidence="3" key="2">
    <citation type="journal article" date="2023" name="BMC Genomics">
        <title>Pest status, molecular evolution, and epigenetic factors derived from the genome assembly of Frankliniella fusca, a thysanopteran phytovirus vector.</title>
        <authorList>
            <person name="Catto M.A."/>
            <person name="Labadie P.E."/>
            <person name="Jacobson A.L."/>
            <person name="Kennedy G.G."/>
            <person name="Srinivasan R."/>
            <person name="Hunt B.G."/>
        </authorList>
    </citation>
    <scope>NUCLEOTIDE SEQUENCE</scope>
    <source>
        <strain evidence="3">PL_HMW_Pooled</strain>
    </source>
</reference>
<evidence type="ECO:0000313" key="3">
    <source>
        <dbReference type="EMBL" id="KAK3913089.1"/>
    </source>
</evidence>
<feature type="compositionally biased region" description="Low complexity" evidence="1">
    <location>
        <begin position="227"/>
        <end position="246"/>
    </location>
</feature>
<gene>
    <name evidence="3" type="ORF">KUF71_022543</name>
</gene>
<proteinExistence type="predicted"/>
<evidence type="ECO:0000256" key="2">
    <source>
        <dbReference type="SAM" id="SignalP"/>
    </source>
</evidence>
<evidence type="ECO:0000313" key="4">
    <source>
        <dbReference type="Proteomes" id="UP001219518"/>
    </source>
</evidence>
<keyword evidence="4" id="KW-1185">Reference proteome</keyword>
<evidence type="ECO:0000256" key="1">
    <source>
        <dbReference type="SAM" id="MobiDB-lite"/>
    </source>
</evidence>
<organism evidence="3 4">
    <name type="scientific">Frankliniella fusca</name>
    <dbReference type="NCBI Taxonomy" id="407009"/>
    <lineage>
        <taxon>Eukaryota</taxon>
        <taxon>Metazoa</taxon>
        <taxon>Ecdysozoa</taxon>
        <taxon>Arthropoda</taxon>
        <taxon>Hexapoda</taxon>
        <taxon>Insecta</taxon>
        <taxon>Pterygota</taxon>
        <taxon>Neoptera</taxon>
        <taxon>Paraneoptera</taxon>
        <taxon>Thysanoptera</taxon>
        <taxon>Terebrantia</taxon>
        <taxon>Thripoidea</taxon>
        <taxon>Thripidae</taxon>
        <taxon>Frankliniella</taxon>
    </lineage>
</organism>
<reference evidence="3" key="1">
    <citation type="submission" date="2021-07" db="EMBL/GenBank/DDBJ databases">
        <authorList>
            <person name="Catto M.A."/>
            <person name="Jacobson A."/>
            <person name="Kennedy G."/>
            <person name="Labadie P."/>
            <person name="Hunt B.G."/>
            <person name="Srinivasan R."/>
        </authorList>
    </citation>
    <scope>NUCLEOTIDE SEQUENCE</scope>
    <source>
        <strain evidence="3">PL_HMW_Pooled</strain>
        <tissue evidence="3">Head</tissue>
    </source>
</reference>
<name>A0AAE1H208_9NEOP</name>